<evidence type="ECO:0000313" key="2">
    <source>
        <dbReference type="EMBL" id="KZS99865.1"/>
    </source>
</evidence>
<dbReference type="OrthoDB" id="2796951at2759"/>
<dbReference type="Proteomes" id="UP000076871">
    <property type="component" value="Unassembled WGS sequence"/>
</dbReference>
<dbReference type="RefSeq" id="XP_040757606.1">
    <property type="nucleotide sequence ID" value="XM_040906004.1"/>
</dbReference>
<reference evidence="2 3" key="1">
    <citation type="journal article" date="2016" name="Mol. Biol. Evol.">
        <title>Comparative Genomics of Early-Diverging Mushroom-Forming Fungi Provides Insights into the Origins of Lignocellulose Decay Capabilities.</title>
        <authorList>
            <person name="Nagy L.G."/>
            <person name="Riley R."/>
            <person name="Tritt A."/>
            <person name="Adam C."/>
            <person name="Daum C."/>
            <person name="Floudas D."/>
            <person name="Sun H."/>
            <person name="Yadav J.S."/>
            <person name="Pangilinan J."/>
            <person name="Larsson K.H."/>
            <person name="Matsuura K."/>
            <person name="Barry K."/>
            <person name="Labutti K."/>
            <person name="Kuo R."/>
            <person name="Ohm R.A."/>
            <person name="Bhattacharya S.S."/>
            <person name="Shirouzu T."/>
            <person name="Yoshinaga Y."/>
            <person name="Martin F.M."/>
            <person name="Grigoriev I.V."/>
            <person name="Hibbett D.S."/>
        </authorList>
    </citation>
    <scope>NUCLEOTIDE SEQUENCE [LARGE SCALE GENOMIC DNA]</scope>
    <source>
        <strain evidence="2 3">93-53</strain>
    </source>
</reference>
<organism evidence="2 3">
    <name type="scientific">Laetiporus sulphureus 93-53</name>
    <dbReference type="NCBI Taxonomy" id="1314785"/>
    <lineage>
        <taxon>Eukaryota</taxon>
        <taxon>Fungi</taxon>
        <taxon>Dikarya</taxon>
        <taxon>Basidiomycota</taxon>
        <taxon>Agaricomycotina</taxon>
        <taxon>Agaricomycetes</taxon>
        <taxon>Polyporales</taxon>
        <taxon>Laetiporus</taxon>
    </lineage>
</organism>
<dbReference type="EMBL" id="KV427709">
    <property type="protein sequence ID" value="KZS99865.1"/>
    <property type="molecule type" value="Genomic_DNA"/>
</dbReference>
<dbReference type="InterPro" id="IPR017853">
    <property type="entry name" value="GH"/>
</dbReference>
<protein>
    <submittedName>
        <fullName evidence="2">Glycoside hydrolase family 79 protein</fullName>
    </submittedName>
</protein>
<proteinExistence type="predicted"/>
<evidence type="ECO:0000256" key="1">
    <source>
        <dbReference type="SAM" id="MobiDB-lite"/>
    </source>
</evidence>
<dbReference type="PANTHER" id="PTHR36183">
    <property type="entry name" value="BETA-GLUCURONIDASE"/>
    <property type="match status" value="1"/>
</dbReference>
<accession>A0A165AXW2</accession>
<evidence type="ECO:0000313" key="3">
    <source>
        <dbReference type="Proteomes" id="UP000076871"/>
    </source>
</evidence>
<dbReference type="AlphaFoldDB" id="A0A165AXW2"/>
<name>A0A165AXW2_9APHY</name>
<dbReference type="InterPro" id="IPR052974">
    <property type="entry name" value="GH79_Enzymes"/>
</dbReference>
<dbReference type="GeneID" id="63823033"/>
<sequence>MYTAAAAYDPTVLNPPPIPDPPPSTQFELQLHNDAGDVQGLSFPMSGALLGFCIEMSVADQVRDTHLQVPFLNLMALITECAGRVHVRVGGNFQENATLISDLSNGKSIAKQSVDGGNPIHGYTGPFIYPEILYMLSNISGLVNTKWYLGMPLNDSSNLHLAIAEYGERILGDNLIGLQIGNELDLYARHGHRPATYSPYDYFGEFGQVIQAMQADANTPVTNNLLSPSIATGDWTPEGMAAAVRVFSPLQRLIRACQIYPNDNCAALYPGFGPPQDSQSVFPSYLTHASCKSIIAPYLNSSAIALAAGKPFIMFEMNTASCGGFPRISDSFGAALWVVDYVLQMGASDFSHTLLHVGGQDVYYNPFTPPLTNQSKIHQWTIGPIFYSVLAVAE</sequence>
<gene>
    <name evidence="2" type="ORF">LAESUDRAFT_688833</name>
</gene>
<dbReference type="Gene3D" id="3.20.20.80">
    <property type="entry name" value="Glycosidases"/>
    <property type="match status" value="1"/>
</dbReference>
<keyword evidence="2" id="KW-0378">Hydrolase</keyword>
<dbReference type="STRING" id="1314785.A0A165AXW2"/>
<feature type="non-terminal residue" evidence="2">
    <location>
        <position position="394"/>
    </location>
</feature>
<dbReference type="InParanoid" id="A0A165AXW2"/>
<dbReference type="GO" id="GO:0016787">
    <property type="term" value="F:hydrolase activity"/>
    <property type="evidence" value="ECO:0007669"/>
    <property type="project" value="UniProtKB-KW"/>
</dbReference>
<dbReference type="PANTHER" id="PTHR36183:SF2">
    <property type="entry name" value="BETA-GLUCURONIDASE C-TERMINAL DOMAIN-CONTAINING PROTEIN"/>
    <property type="match status" value="1"/>
</dbReference>
<feature type="region of interest" description="Disordered" evidence="1">
    <location>
        <begin position="1"/>
        <end position="20"/>
    </location>
</feature>
<dbReference type="SUPFAM" id="SSF51445">
    <property type="entry name" value="(Trans)glycosidases"/>
    <property type="match status" value="1"/>
</dbReference>
<keyword evidence="3" id="KW-1185">Reference proteome</keyword>